<dbReference type="OrthoDB" id="1431454at2759"/>
<feature type="domain" description="RNase H type-1" evidence="1">
    <location>
        <begin position="75"/>
        <end position="193"/>
    </location>
</feature>
<keyword evidence="2" id="KW-0808">Transferase</keyword>
<keyword evidence="2" id="KW-0548">Nucleotidyltransferase</keyword>
<dbReference type="SUPFAM" id="SSF53098">
    <property type="entry name" value="Ribonuclease H-like"/>
    <property type="match status" value="1"/>
</dbReference>
<dbReference type="AlphaFoldDB" id="A0A834XCK6"/>
<proteinExistence type="predicted"/>
<reference evidence="2" key="1">
    <citation type="submission" date="2020-09" db="EMBL/GenBank/DDBJ databases">
        <title>Genome-Enabled Discovery of Anthraquinone Biosynthesis in Senna tora.</title>
        <authorList>
            <person name="Kang S.-H."/>
            <person name="Pandey R.P."/>
            <person name="Lee C.-M."/>
            <person name="Sim J.-S."/>
            <person name="Jeong J.-T."/>
            <person name="Choi B.-S."/>
            <person name="Jung M."/>
            <person name="Ginzburg D."/>
            <person name="Zhao K."/>
            <person name="Won S.Y."/>
            <person name="Oh T.-J."/>
            <person name="Yu Y."/>
            <person name="Kim N.-H."/>
            <person name="Lee O.R."/>
            <person name="Lee T.-H."/>
            <person name="Bashyal P."/>
            <person name="Kim T.-S."/>
            <person name="Lee W.-H."/>
            <person name="Kawkins C."/>
            <person name="Kim C.-K."/>
            <person name="Kim J.S."/>
            <person name="Ahn B.O."/>
            <person name="Rhee S.Y."/>
            <person name="Sohng J.K."/>
        </authorList>
    </citation>
    <scope>NUCLEOTIDE SEQUENCE</scope>
    <source>
        <tissue evidence="2">Leaf</tissue>
    </source>
</reference>
<dbReference type="Pfam" id="PF13456">
    <property type="entry name" value="RVT_3"/>
    <property type="match status" value="1"/>
</dbReference>
<gene>
    <name evidence="2" type="ORF">G2W53_004087</name>
</gene>
<name>A0A834XCK6_9FABA</name>
<dbReference type="InterPro" id="IPR053151">
    <property type="entry name" value="RNase_H-like"/>
</dbReference>
<dbReference type="InterPro" id="IPR012337">
    <property type="entry name" value="RNaseH-like_sf"/>
</dbReference>
<dbReference type="Proteomes" id="UP000634136">
    <property type="component" value="Unassembled WGS sequence"/>
</dbReference>
<comment type="caution">
    <text evidence="2">The sequence shown here is derived from an EMBL/GenBank/DDBJ whole genome shotgun (WGS) entry which is preliminary data.</text>
</comment>
<dbReference type="GO" id="GO:0004523">
    <property type="term" value="F:RNA-DNA hybrid ribonuclease activity"/>
    <property type="evidence" value="ECO:0007669"/>
    <property type="project" value="InterPro"/>
</dbReference>
<dbReference type="GO" id="GO:0003964">
    <property type="term" value="F:RNA-directed DNA polymerase activity"/>
    <property type="evidence" value="ECO:0007669"/>
    <property type="project" value="UniProtKB-KW"/>
</dbReference>
<dbReference type="GO" id="GO:0003676">
    <property type="term" value="F:nucleic acid binding"/>
    <property type="evidence" value="ECO:0007669"/>
    <property type="project" value="InterPro"/>
</dbReference>
<evidence type="ECO:0000313" key="2">
    <source>
        <dbReference type="EMBL" id="KAF7841789.1"/>
    </source>
</evidence>
<evidence type="ECO:0000259" key="1">
    <source>
        <dbReference type="Pfam" id="PF13456"/>
    </source>
</evidence>
<dbReference type="Gene3D" id="3.30.420.10">
    <property type="entry name" value="Ribonuclease H-like superfamily/Ribonuclease H"/>
    <property type="match status" value="1"/>
</dbReference>
<protein>
    <submittedName>
        <fullName evidence="2">Reverse transcriptase</fullName>
    </submittedName>
</protein>
<dbReference type="InterPro" id="IPR036397">
    <property type="entry name" value="RNaseH_sf"/>
</dbReference>
<dbReference type="InterPro" id="IPR002156">
    <property type="entry name" value="RNaseH_domain"/>
</dbReference>
<sequence length="243" mass="27902">MCKRCGKEPECAIHTLRDCKWIKPLWKKLIHNRNWNRSSSMRKLILSTSLTMLKGMPRNPTFGWRSPKEGWFKINVDGSRFEESNKISCGGVILNSEGSWVGGFAENLGRDSIFQAEIWGAMMGLIMASDLNLHKIIIEIESSSVVNIFKDDCNNIFPFLPLADEVKNFLSKNWIVKVQHTPRENNGVANLLAWQGDNDKDEVAKVVRWVMMAQKSELHSMARRREHENFTLGHAEEIKMKSK</sequence>
<accession>A0A834XCK6</accession>
<keyword evidence="3" id="KW-1185">Reference proteome</keyword>
<dbReference type="CDD" id="cd06222">
    <property type="entry name" value="RNase_H_like"/>
    <property type="match status" value="1"/>
</dbReference>
<dbReference type="PANTHER" id="PTHR47723">
    <property type="entry name" value="OS05G0353850 PROTEIN"/>
    <property type="match status" value="1"/>
</dbReference>
<organism evidence="2 3">
    <name type="scientific">Senna tora</name>
    <dbReference type="NCBI Taxonomy" id="362788"/>
    <lineage>
        <taxon>Eukaryota</taxon>
        <taxon>Viridiplantae</taxon>
        <taxon>Streptophyta</taxon>
        <taxon>Embryophyta</taxon>
        <taxon>Tracheophyta</taxon>
        <taxon>Spermatophyta</taxon>
        <taxon>Magnoliopsida</taxon>
        <taxon>eudicotyledons</taxon>
        <taxon>Gunneridae</taxon>
        <taxon>Pentapetalae</taxon>
        <taxon>rosids</taxon>
        <taxon>fabids</taxon>
        <taxon>Fabales</taxon>
        <taxon>Fabaceae</taxon>
        <taxon>Caesalpinioideae</taxon>
        <taxon>Cassia clade</taxon>
        <taxon>Senna</taxon>
    </lineage>
</organism>
<dbReference type="PANTHER" id="PTHR47723:SF19">
    <property type="entry name" value="POLYNUCLEOTIDYL TRANSFERASE, RIBONUCLEASE H-LIKE SUPERFAMILY PROTEIN"/>
    <property type="match status" value="1"/>
</dbReference>
<dbReference type="EMBL" id="JAAIUW010000002">
    <property type="protein sequence ID" value="KAF7841789.1"/>
    <property type="molecule type" value="Genomic_DNA"/>
</dbReference>
<keyword evidence="2" id="KW-0695">RNA-directed DNA polymerase</keyword>
<dbReference type="InterPro" id="IPR044730">
    <property type="entry name" value="RNase_H-like_dom_plant"/>
</dbReference>
<evidence type="ECO:0000313" key="3">
    <source>
        <dbReference type="Proteomes" id="UP000634136"/>
    </source>
</evidence>